<reference evidence="2" key="1">
    <citation type="submission" date="2024-06" db="EMBL/GenBank/DDBJ databases">
        <title>Multi-omics analyses provide insights into the biosynthesis of the anticancer antibiotic pleurotin in Hohenbuehelia grisea.</title>
        <authorList>
            <person name="Weaver J.A."/>
            <person name="Alberti F."/>
        </authorList>
    </citation>
    <scope>NUCLEOTIDE SEQUENCE [LARGE SCALE GENOMIC DNA]</scope>
    <source>
        <strain evidence="2">T-177</strain>
    </source>
</reference>
<proteinExistence type="predicted"/>
<protein>
    <submittedName>
        <fullName evidence="1">Uncharacterized protein</fullName>
    </submittedName>
</protein>
<dbReference type="Proteomes" id="UP001556367">
    <property type="component" value="Unassembled WGS sequence"/>
</dbReference>
<name>A0ABR3JTM7_9AGAR</name>
<organism evidence="1 2">
    <name type="scientific">Hohenbuehelia grisea</name>
    <dbReference type="NCBI Taxonomy" id="104357"/>
    <lineage>
        <taxon>Eukaryota</taxon>
        <taxon>Fungi</taxon>
        <taxon>Dikarya</taxon>
        <taxon>Basidiomycota</taxon>
        <taxon>Agaricomycotina</taxon>
        <taxon>Agaricomycetes</taxon>
        <taxon>Agaricomycetidae</taxon>
        <taxon>Agaricales</taxon>
        <taxon>Pleurotineae</taxon>
        <taxon>Pleurotaceae</taxon>
        <taxon>Hohenbuehelia</taxon>
    </lineage>
</organism>
<evidence type="ECO:0000313" key="2">
    <source>
        <dbReference type="Proteomes" id="UP001556367"/>
    </source>
</evidence>
<keyword evidence="2" id="KW-1185">Reference proteome</keyword>
<sequence>MSDTTTVEVQRRMQLATDTTEVPPVQKKRGCEGPIWIPLRVCGFLYTYEDLVAYAEKNLPDDFDVDAKAKKRSISLIRDCRRQTALRHIKKLLNKPHYAVVRLANGDIETCMLVGSNYDEKDLSNASDPAVLDKFRKALDLDSSRQPRWYRLGREVHW</sequence>
<gene>
    <name evidence="1" type="ORF">HGRIS_013979</name>
</gene>
<comment type="caution">
    <text evidence="1">The sequence shown here is derived from an EMBL/GenBank/DDBJ whole genome shotgun (WGS) entry which is preliminary data.</text>
</comment>
<accession>A0ABR3JTM7</accession>
<evidence type="ECO:0000313" key="1">
    <source>
        <dbReference type="EMBL" id="KAL0958643.1"/>
    </source>
</evidence>
<dbReference type="EMBL" id="JASNQZ010000003">
    <property type="protein sequence ID" value="KAL0958643.1"/>
    <property type="molecule type" value="Genomic_DNA"/>
</dbReference>